<dbReference type="AlphaFoldDB" id="A0A7Z0MNI7"/>
<dbReference type="Proteomes" id="UP000537890">
    <property type="component" value="Unassembled WGS sequence"/>
</dbReference>
<name>A0A7Z0MNI7_9GAMM</name>
<sequence>MTELIFSLQIFHTTNIIKGDRKKGFNQIGSRWGKYSLKAQCFGFMVFNATFNNQSLNFFSLLLVSYTEKRFRQVVFFPQGVRVPFFASYTEKTQSVKSHGFLSGNPLVKSVFQTRYHYLFQTKPLSFRCVLACLFFPLLIPPKGPNAGKTPNMEKFSPGYVPSETLAFPFPIHNLSPGLNFF</sequence>
<dbReference type="EMBL" id="JACCHS010000046">
    <property type="protein sequence ID" value="NYT46834.1"/>
    <property type="molecule type" value="Genomic_DNA"/>
</dbReference>
<comment type="caution">
    <text evidence="1">The sequence shown here is derived from an EMBL/GenBank/DDBJ whole genome shotgun (WGS) entry which is preliminary data.</text>
</comment>
<gene>
    <name evidence="1" type="ORF">H0A75_03515</name>
</gene>
<accession>A0A7Z0MNI7</accession>
<proteinExistence type="predicted"/>
<evidence type="ECO:0000313" key="1">
    <source>
        <dbReference type="EMBL" id="NYT46834.1"/>
    </source>
</evidence>
<evidence type="ECO:0000313" key="2">
    <source>
        <dbReference type="Proteomes" id="UP000537890"/>
    </source>
</evidence>
<organism evidence="1 2">
    <name type="scientific">Candidatus Methanofishera endochildressiae</name>
    <dbReference type="NCBI Taxonomy" id="2738884"/>
    <lineage>
        <taxon>Bacteria</taxon>
        <taxon>Pseudomonadati</taxon>
        <taxon>Pseudomonadota</taxon>
        <taxon>Gammaproteobacteria</taxon>
        <taxon>Candidatus Methanofishera</taxon>
    </lineage>
</organism>
<reference evidence="1 2" key="1">
    <citation type="submission" date="2020-05" db="EMBL/GenBank/DDBJ databases">
        <title>Horizontal transmission and recombination maintain forever young bacterial symbiont genomes.</title>
        <authorList>
            <person name="Russell S.L."/>
            <person name="Pepper-Tunick E."/>
            <person name="Svedberg J."/>
            <person name="Byrne A."/>
            <person name="Ruelas Castillo J."/>
            <person name="Vollmers C."/>
            <person name="Beinart R.A."/>
            <person name="Corbett-Detig R."/>
        </authorList>
    </citation>
    <scope>NUCLEOTIDE SEQUENCE [LARGE SCALE GENOMIC DNA]</scope>
    <source>
        <strain evidence="1">4727-3</strain>
    </source>
</reference>
<protein>
    <submittedName>
        <fullName evidence="1">Uncharacterized protein</fullName>
    </submittedName>
</protein>